<dbReference type="AlphaFoldDB" id="A0A5C1A436"/>
<dbReference type="Proteomes" id="UP000324974">
    <property type="component" value="Chromosome"/>
</dbReference>
<organism evidence="2 3">
    <name type="scientific">Limnoglobus roseus</name>
    <dbReference type="NCBI Taxonomy" id="2598579"/>
    <lineage>
        <taxon>Bacteria</taxon>
        <taxon>Pseudomonadati</taxon>
        <taxon>Planctomycetota</taxon>
        <taxon>Planctomycetia</taxon>
        <taxon>Gemmatales</taxon>
        <taxon>Gemmataceae</taxon>
        <taxon>Limnoglobus</taxon>
    </lineage>
</organism>
<keyword evidence="1" id="KW-0812">Transmembrane</keyword>
<evidence type="ECO:0000256" key="1">
    <source>
        <dbReference type="SAM" id="Phobius"/>
    </source>
</evidence>
<gene>
    <name evidence="2" type="ORF">PX52LOC_00697</name>
</gene>
<proteinExistence type="predicted"/>
<evidence type="ECO:0000313" key="2">
    <source>
        <dbReference type="EMBL" id="QEL13839.1"/>
    </source>
</evidence>
<keyword evidence="1" id="KW-0472">Membrane</keyword>
<reference evidence="3" key="1">
    <citation type="submission" date="2019-08" db="EMBL/GenBank/DDBJ databases">
        <title>Limnoglobus roseus gen. nov., sp. nov., a novel freshwater planctomycete with a giant genome from the family Gemmataceae.</title>
        <authorList>
            <person name="Kulichevskaya I.S."/>
            <person name="Naumoff D.G."/>
            <person name="Miroshnikov K."/>
            <person name="Ivanova A."/>
            <person name="Philippov D.A."/>
            <person name="Hakobyan A."/>
            <person name="Rijpstra I.C."/>
            <person name="Sinninghe Damste J.S."/>
            <person name="Liesack W."/>
            <person name="Dedysh S.N."/>
        </authorList>
    </citation>
    <scope>NUCLEOTIDE SEQUENCE [LARGE SCALE GENOMIC DNA]</scope>
    <source>
        <strain evidence="3">PX52</strain>
    </source>
</reference>
<accession>A0A5C1A436</accession>
<keyword evidence="1" id="KW-1133">Transmembrane helix</keyword>
<keyword evidence="3" id="KW-1185">Reference proteome</keyword>
<sequence>MPRYDEDDDLPDGVYHDDEWQTVPCRYCRAEIAEGTEQCPKCGNYQSGEDAPPERRSWFIIVVMLLALACALFWAVGN</sequence>
<name>A0A5C1A436_9BACT</name>
<protein>
    <submittedName>
        <fullName evidence="2">Zinc-ribbon domain-containing protein</fullName>
    </submittedName>
</protein>
<dbReference type="OrthoDB" id="292190at2"/>
<evidence type="ECO:0000313" key="3">
    <source>
        <dbReference type="Proteomes" id="UP000324974"/>
    </source>
</evidence>
<dbReference type="RefSeq" id="WP_149108777.1">
    <property type="nucleotide sequence ID" value="NZ_CP042425.1"/>
</dbReference>
<dbReference type="EMBL" id="CP042425">
    <property type="protein sequence ID" value="QEL13839.1"/>
    <property type="molecule type" value="Genomic_DNA"/>
</dbReference>
<feature type="transmembrane region" description="Helical" evidence="1">
    <location>
        <begin position="57"/>
        <end position="76"/>
    </location>
</feature>
<dbReference type="KEGG" id="lrs:PX52LOC_00697"/>